<dbReference type="EMBL" id="DF157503">
    <property type="protein sequence ID" value="GAB69650.1"/>
    <property type="molecule type" value="Genomic_DNA"/>
</dbReference>
<dbReference type="Proteomes" id="UP000006319">
    <property type="component" value="Unassembled WGS sequence"/>
</dbReference>
<dbReference type="AlphaFoldDB" id="K6V2W6"/>
<dbReference type="KEGG" id="pcy:PCYB_003990"/>
<dbReference type="InterPro" id="IPR008780">
    <property type="entry name" value="Plasmodium_Vir"/>
</dbReference>
<organism evidence="2 3">
    <name type="scientific">Plasmodium cynomolgi (strain B)</name>
    <dbReference type="NCBI Taxonomy" id="1120755"/>
    <lineage>
        <taxon>Eukaryota</taxon>
        <taxon>Sar</taxon>
        <taxon>Alveolata</taxon>
        <taxon>Apicomplexa</taxon>
        <taxon>Aconoidasida</taxon>
        <taxon>Haemosporida</taxon>
        <taxon>Plasmodiidae</taxon>
        <taxon>Plasmodium</taxon>
        <taxon>Plasmodium (Plasmodium)</taxon>
    </lineage>
</organism>
<evidence type="ECO:0000313" key="2">
    <source>
        <dbReference type="EMBL" id="GAB69650.1"/>
    </source>
</evidence>
<dbReference type="VEuPathDB" id="PlasmoDB:PCYB_003990"/>
<dbReference type="Pfam" id="PF05795">
    <property type="entry name" value="Plasmodium_Vir"/>
    <property type="match status" value="1"/>
</dbReference>
<reference evidence="2 3" key="1">
    <citation type="journal article" date="2012" name="Nat. Genet.">
        <title>Plasmodium cynomolgi genome sequences provide insight into Plasmodium vivax and the monkey malaria clade.</title>
        <authorList>
            <person name="Tachibana S."/>
            <person name="Sullivan S.A."/>
            <person name="Kawai S."/>
            <person name="Nakamura S."/>
            <person name="Kim H.R."/>
            <person name="Goto N."/>
            <person name="Arisue N."/>
            <person name="Palacpac N.M.Q."/>
            <person name="Honma H."/>
            <person name="Yagi M."/>
            <person name="Tougan T."/>
            <person name="Katakai Y."/>
            <person name="Kaneko O."/>
            <person name="Mita T."/>
            <person name="Kita K."/>
            <person name="Yasutomi Y."/>
            <person name="Sutton P.L."/>
            <person name="Shakhbatyan R."/>
            <person name="Horii T."/>
            <person name="Yasunaga T."/>
            <person name="Barnwell J.W."/>
            <person name="Escalante A.A."/>
            <person name="Carlton J.M."/>
            <person name="Tanabe K."/>
        </authorList>
    </citation>
    <scope>NUCLEOTIDE SEQUENCE [LARGE SCALE GENOMIC DNA]</scope>
    <source>
        <strain evidence="2 3">B</strain>
    </source>
</reference>
<protein>
    <submittedName>
        <fullName evidence="2">CYIR protein</fullName>
    </submittedName>
</protein>
<dbReference type="GeneID" id="14696192"/>
<feature type="transmembrane region" description="Helical" evidence="1">
    <location>
        <begin position="266"/>
        <end position="286"/>
    </location>
</feature>
<keyword evidence="1" id="KW-0472">Membrane</keyword>
<sequence>DLFLNGSSKYGLYNKFTRDDIYDVDTRYCKLHKSNLNVNQDIYNLCKMYEKNLGELPKIMKTEEDSKQHCRYLTFWINDRIRNNFKTHNVPMVKQNIIIQKFLSVSHLVNKDLSDNQCKYIHNRNIDFGLWKNWKDLYDYIRNKDNIPGKIKSNERLCKIYQEYYAHIENIYENYKNECCPTEIRKCPKGIHFNEWCSENNILTKLECEYSQKVTEDLEESSKIDSAHPAGEEDSRTNSAIAEIALYSQGRSIHNGDITSDKTNDYIIPSVVFSVVAASSLLFLLYKFTTVGSMINSKILRRKINNNNFNEHTLSFLSDYPDNIHFDSRNDGFHVSYQPD</sequence>
<evidence type="ECO:0000256" key="1">
    <source>
        <dbReference type="SAM" id="Phobius"/>
    </source>
</evidence>
<evidence type="ECO:0000313" key="3">
    <source>
        <dbReference type="Proteomes" id="UP000006319"/>
    </source>
</evidence>
<name>K6V2W6_PLACD</name>
<feature type="non-terminal residue" evidence="2">
    <location>
        <position position="1"/>
    </location>
</feature>
<keyword evidence="1" id="KW-0812">Transmembrane</keyword>
<gene>
    <name evidence="2" type="ORF">PCYB_003990</name>
</gene>
<accession>K6V2W6</accession>
<dbReference type="OrthoDB" id="388868at2759"/>
<keyword evidence="1" id="KW-1133">Transmembrane helix</keyword>
<dbReference type="RefSeq" id="XP_004227868.1">
    <property type="nucleotide sequence ID" value="XM_004227820.1"/>
</dbReference>
<proteinExistence type="predicted"/>
<keyword evidence="3" id="KW-1185">Reference proteome</keyword>